<evidence type="ECO:0000256" key="11">
    <source>
        <dbReference type="ARBA" id="ARBA00022553"/>
    </source>
</evidence>
<evidence type="ECO:0000256" key="25">
    <source>
        <dbReference type="SAM" id="MobiDB-lite"/>
    </source>
</evidence>
<evidence type="ECO:0000256" key="7">
    <source>
        <dbReference type="ARBA" id="ARBA00022468"/>
    </source>
</evidence>
<keyword evidence="7" id="KW-0343">GTPase activation</keyword>
<dbReference type="CDD" id="cd06755">
    <property type="entry name" value="PDZ_RapGEF2_RapGEF6-like"/>
    <property type="match status" value="1"/>
</dbReference>
<dbReference type="SUPFAM" id="SSF50156">
    <property type="entry name" value="PDZ domain-like"/>
    <property type="match status" value="1"/>
</dbReference>
<dbReference type="Gene3D" id="2.30.42.10">
    <property type="match status" value="1"/>
</dbReference>
<dbReference type="Proteomes" id="UP000472262">
    <property type="component" value="Unassembled WGS sequence"/>
</dbReference>
<evidence type="ECO:0000256" key="10">
    <source>
        <dbReference type="ARBA" id="ARBA00022490"/>
    </source>
</evidence>
<keyword evidence="18" id="KW-0472">Membrane</keyword>
<dbReference type="Gene3D" id="2.60.120.10">
    <property type="entry name" value="Jelly Rolls"/>
    <property type="match status" value="1"/>
</dbReference>
<dbReference type="CDD" id="cd06224">
    <property type="entry name" value="REM"/>
    <property type="match status" value="1"/>
</dbReference>
<evidence type="ECO:0000256" key="23">
    <source>
        <dbReference type="ARBA" id="ARBA00032021"/>
    </source>
</evidence>
<dbReference type="InterPro" id="IPR014710">
    <property type="entry name" value="RmlC-like_jellyroll"/>
</dbReference>
<dbReference type="SUPFAM" id="SSF54236">
    <property type="entry name" value="Ubiquitin-like"/>
    <property type="match status" value="1"/>
</dbReference>
<dbReference type="PROSITE" id="PS50009">
    <property type="entry name" value="RASGEF_CAT"/>
    <property type="match status" value="1"/>
</dbReference>
<feature type="region of interest" description="Disordered" evidence="25">
    <location>
        <begin position="175"/>
        <end position="206"/>
    </location>
</feature>
<evidence type="ECO:0000256" key="4">
    <source>
        <dbReference type="ARBA" id="ARBA00004603"/>
    </source>
</evidence>
<evidence type="ECO:0000256" key="21">
    <source>
        <dbReference type="ARBA" id="ARBA00031545"/>
    </source>
</evidence>
<keyword evidence="32" id="KW-1185">Reference proteome</keyword>
<comment type="subcellular location">
    <subcellularLocation>
        <location evidence="2">Cell junction</location>
    </subcellularLocation>
    <subcellularLocation>
        <location evidence="1">Cell membrane</location>
    </subcellularLocation>
    <subcellularLocation>
        <location evidence="3">Cytoplasm</location>
        <location evidence="3">Perinuclear region</location>
    </subcellularLocation>
    <subcellularLocation>
        <location evidence="4">Late endosome</location>
    </subcellularLocation>
</comment>
<dbReference type="CDD" id="cd00038">
    <property type="entry name" value="CAP_ED"/>
    <property type="match status" value="1"/>
</dbReference>
<keyword evidence="12 24" id="KW-0344">Guanine-nucleotide releasing factor</keyword>
<feature type="domain" description="PDZ" evidence="28">
    <location>
        <begin position="490"/>
        <end position="560"/>
    </location>
</feature>
<proteinExistence type="inferred from homology"/>
<feature type="domain" description="N-terminal Ras-GEF" evidence="30">
    <location>
        <begin position="372"/>
        <end position="486"/>
    </location>
</feature>
<feature type="compositionally biased region" description="Low complexity" evidence="25">
    <location>
        <begin position="144"/>
        <end position="163"/>
    </location>
</feature>
<feature type="domain" description="Cyclic nucleotide-binding" evidence="27">
    <location>
        <begin position="240"/>
        <end position="305"/>
    </location>
</feature>
<dbReference type="Pfam" id="PF00595">
    <property type="entry name" value="PDZ"/>
    <property type="match status" value="1"/>
</dbReference>
<dbReference type="Ensembl" id="ENSSGRT00000027939.1">
    <property type="protein sequence ID" value="ENSSGRP00000025931.1"/>
    <property type="gene ID" value="ENSSGRG00000014383.1"/>
</dbReference>
<evidence type="ECO:0000256" key="12">
    <source>
        <dbReference type="ARBA" id="ARBA00022658"/>
    </source>
</evidence>
<keyword evidence="9" id="KW-1003">Cell membrane</keyword>
<dbReference type="Pfam" id="PF00788">
    <property type="entry name" value="RA"/>
    <property type="match status" value="1"/>
</dbReference>
<evidence type="ECO:0000256" key="5">
    <source>
        <dbReference type="ARBA" id="ARBA00010829"/>
    </source>
</evidence>
<comment type="similarity">
    <text evidence="5">Belongs to the RAPGEF2 family.</text>
</comment>
<dbReference type="Pfam" id="PF00618">
    <property type="entry name" value="RasGEF_N"/>
    <property type="match status" value="1"/>
</dbReference>
<evidence type="ECO:0000256" key="16">
    <source>
        <dbReference type="ARBA" id="ARBA00022902"/>
    </source>
</evidence>
<dbReference type="GO" id="GO:0007399">
    <property type="term" value="P:nervous system development"/>
    <property type="evidence" value="ECO:0007669"/>
    <property type="project" value="UniProtKB-KW"/>
</dbReference>
<organism evidence="31 32">
    <name type="scientific">Sinocyclocheilus grahami</name>
    <name type="common">Dianchi golden-line fish</name>
    <name type="synonym">Barbus grahami</name>
    <dbReference type="NCBI Taxonomy" id="75366"/>
    <lineage>
        <taxon>Eukaryota</taxon>
        <taxon>Metazoa</taxon>
        <taxon>Chordata</taxon>
        <taxon>Craniata</taxon>
        <taxon>Vertebrata</taxon>
        <taxon>Euteleostomi</taxon>
        <taxon>Actinopterygii</taxon>
        <taxon>Neopterygii</taxon>
        <taxon>Teleostei</taxon>
        <taxon>Ostariophysi</taxon>
        <taxon>Cypriniformes</taxon>
        <taxon>Cyprinidae</taxon>
        <taxon>Cyprininae</taxon>
        <taxon>Sinocyclocheilus</taxon>
    </lineage>
</organism>
<dbReference type="Pfam" id="PF00617">
    <property type="entry name" value="RasGEF"/>
    <property type="match status" value="1"/>
</dbReference>
<keyword evidence="16" id="KW-0524">Neurogenesis</keyword>
<evidence type="ECO:0000256" key="13">
    <source>
        <dbReference type="ARBA" id="ARBA00022753"/>
    </source>
</evidence>
<dbReference type="SMART" id="SM00314">
    <property type="entry name" value="RA"/>
    <property type="match status" value="1"/>
</dbReference>
<dbReference type="InterPro" id="IPR018490">
    <property type="entry name" value="cNMP-bd_dom_sf"/>
</dbReference>
<feature type="region of interest" description="Disordered" evidence="25">
    <location>
        <begin position="1270"/>
        <end position="1390"/>
    </location>
</feature>
<dbReference type="SMART" id="SM00100">
    <property type="entry name" value="cNMP"/>
    <property type="match status" value="1"/>
</dbReference>
<reference evidence="31" key="1">
    <citation type="submission" date="2025-08" db="UniProtKB">
        <authorList>
            <consortium name="Ensembl"/>
        </authorList>
    </citation>
    <scope>IDENTIFICATION</scope>
</reference>
<dbReference type="PROSITE" id="PS50042">
    <property type="entry name" value="CNMP_BINDING_3"/>
    <property type="match status" value="1"/>
</dbReference>
<dbReference type="CDD" id="cd01785">
    <property type="entry name" value="RA_PDZ-GEF1"/>
    <property type="match status" value="1"/>
</dbReference>
<dbReference type="InterPro" id="IPR000595">
    <property type="entry name" value="cNMP-bd_dom"/>
</dbReference>
<dbReference type="GO" id="GO:0048471">
    <property type="term" value="C:perinuclear region of cytoplasm"/>
    <property type="evidence" value="ECO:0007669"/>
    <property type="project" value="UniProtKB-SubCell"/>
</dbReference>
<dbReference type="SMART" id="SM00147">
    <property type="entry name" value="RasGEF"/>
    <property type="match status" value="1"/>
</dbReference>
<evidence type="ECO:0000256" key="19">
    <source>
        <dbReference type="ARBA" id="ARBA00029925"/>
    </source>
</evidence>
<dbReference type="GO" id="GO:0070161">
    <property type="term" value="C:anchoring junction"/>
    <property type="evidence" value="ECO:0007669"/>
    <property type="project" value="UniProtKB-SubCell"/>
</dbReference>
<dbReference type="PROSITE" id="PS50106">
    <property type="entry name" value="PDZ"/>
    <property type="match status" value="1"/>
</dbReference>
<dbReference type="InterPro" id="IPR001478">
    <property type="entry name" value="PDZ"/>
</dbReference>
<dbReference type="Gene3D" id="1.10.840.10">
    <property type="entry name" value="Ras guanine-nucleotide exchange factors catalytic domain"/>
    <property type="match status" value="1"/>
</dbReference>
<evidence type="ECO:0000313" key="31">
    <source>
        <dbReference type="Ensembl" id="ENSSGRP00000025931.1"/>
    </source>
</evidence>
<dbReference type="InterPro" id="IPR029071">
    <property type="entry name" value="Ubiquitin-like_domsf"/>
</dbReference>
<evidence type="ECO:0000256" key="9">
    <source>
        <dbReference type="ARBA" id="ARBA00022475"/>
    </source>
</evidence>
<evidence type="ECO:0000256" key="24">
    <source>
        <dbReference type="PROSITE-ProRule" id="PRU00168"/>
    </source>
</evidence>
<dbReference type="SMART" id="SM00229">
    <property type="entry name" value="RasGEFN"/>
    <property type="match status" value="1"/>
</dbReference>
<dbReference type="PROSITE" id="PS50200">
    <property type="entry name" value="RA"/>
    <property type="match status" value="1"/>
</dbReference>
<sequence>MEALSNLREHQLRYQRVCLRVLSFLHYRGNVPDDIGTCWYILLSGSVFIKESMFLPRSSFGKRSAGSLRRGCECIVLEASEMIVVDYMDDNDEYFQRQASHRQSRRRFRKINQCGERQTIIDTVDHYPLPADFSKLHPADSCHSHMTSSQSRSSIASDSGSSSLSDIYQATESECGDMDLSGLPETAVDSDEDDEDEDVGRGTDPLMSRDIVRDCLEKDPMDRTDDDIEQLLEFVQQLPAFASLSVSVRRELCAVMVFAVVERAGTIVLNHGEELDSWSVILNGAVEVIYPDGGSESVCMGGSFGVSPSMEKQLMTGVMRTKVDDCQFVCIAQQDYCCILNQVEQNTQRVEEEGEIVMVKEHRELDRTGTRKGHIVVKGTAERLMQHLVEDHSVVDPTYIEDFLLTYRTFLPSPMILGQRLLDWFNDPSLRDKVTRVVLLWVNNHFSDFEGDPDMTGFLEEFQSNLEREKMTGQLRLLNIACAAKAKPRVITINRLAREMPLPFTLIGGAERGTRLFISSVEVGSKAEEAGLKRGDQILEVNGQTFENVQLSKATEILKNNTQLCMSVKTNLLVFKELVARVAEERKNGVPHLPKIGDGKKNSRYSVPELGAGSDVIGQEKVSKKVKAHTVGGRNKLMKILDKTRMSILPQKPYSDLGLGQTQDDSIVGLRQNKQTQPTVAVSGNLSSSNPDLAQGQQRIIDYSTQPPDQVLRVFKADQQSRYLLINRDTTAREAANQAMREFGLTASPEAYSLCEVSVTQEGVIKQRRLPDQLSKLADRIQLSARYYLKSNMETETLCSDVEAQEMQRESVVPLLSLSSMEIANQLSARNYLLFSSIEPTDYISDLFKLHPQEPPTNLRNFEALVNMETFWVATEIVQETNLAKRMKIIKHFIKIALHCRDCKNFNSMFAIISGFNLAPVARLRSTWERLPGKYEKLLAELQDVYDPSRNMAKYRNLLNKHNLQPPVIPLFPVIKKDLTFLHEGNNSKVDGLVNFEKLRMIAREIRHVVRMASITMDPALLFKTRKKKWRSLGSLSQVSSSSLSDIGTMGGKRKGRRSSFLSTKKLYEVEMMSRRVRQYLDTQTHESDEEKLHELSLQCEPAHSSNEVFVSVGAQSPQSLHKILFLSEEGRDRQRKLPEDSQSNASSLLSSTLRILVCLIFCSVLFYIHICIQVPKNLSISQYNWSSTLFLKSLSIFLSVRSYSLTQDQCDRASLDAADSGRGSWTSCSSGSHDNIQSIPQRVGYYDNRSWEMLSEGMGRSHVTTPTGYWADELEGDTGTIKRRGGKDETPNINKNTASRREGRFREPPPTPPGYTALSLAEADSHSHAHGRRPPDYKAALQRSRFLKRSCDPPPLHPSSRLPAYNHCQSPRRPQPDDIIQRHPFHMSS</sequence>
<keyword evidence="15" id="KW-0832">Ubl conjugation</keyword>
<dbReference type="SUPFAM" id="SSF51206">
    <property type="entry name" value="cAMP-binding domain-like"/>
    <property type="match status" value="1"/>
</dbReference>
<dbReference type="GO" id="GO:0005886">
    <property type="term" value="C:plasma membrane"/>
    <property type="evidence" value="ECO:0007669"/>
    <property type="project" value="UniProtKB-SubCell"/>
</dbReference>
<dbReference type="CDD" id="cd00155">
    <property type="entry name" value="RasGEF"/>
    <property type="match status" value="1"/>
</dbReference>
<evidence type="ECO:0000256" key="14">
    <source>
        <dbReference type="ARBA" id="ARBA00022782"/>
    </source>
</evidence>
<evidence type="ECO:0000256" key="2">
    <source>
        <dbReference type="ARBA" id="ARBA00004282"/>
    </source>
</evidence>
<evidence type="ECO:0000256" key="15">
    <source>
        <dbReference type="ARBA" id="ARBA00022843"/>
    </source>
</evidence>
<dbReference type="InterPro" id="IPR001895">
    <property type="entry name" value="RASGEF_cat_dom"/>
</dbReference>
<dbReference type="GO" id="GO:0005096">
    <property type="term" value="F:GTPase activator activity"/>
    <property type="evidence" value="ECO:0007669"/>
    <property type="project" value="UniProtKB-KW"/>
</dbReference>
<evidence type="ECO:0000256" key="17">
    <source>
        <dbReference type="ARBA" id="ARBA00022949"/>
    </source>
</evidence>
<dbReference type="SMART" id="SM00228">
    <property type="entry name" value="PDZ"/>
    <property type="match status" value="1"/>
</dbReference>
<protein>
    <recommendedName>
        <fullName evidence="6">Rap guanine nucleotide exchange factor 2</fullName>
    </recommendedName>
    <alternativeName>
        <fullName evidence="21">Cyclic nucleotide ras GEF</fullName>
    </alternativeName>
    <alternativeName>
        <fullName evidence="23">Neural RAP guanine nucleotide exchange protein</fullName>
    </alternativeName>
    <alternativeName>
        <fullName evidence="20">PDZ domain-containing guanine nucleotide exchange factor 1</fullName>
    </alternativeName>
    <alternativeName>
        <fullName evidence="19">RA-GEF-1</fullName>
    </alternativeName>
    <alternativeName>
        <fullName evidence="22">Ras/Rap1-associating GEF-1</fullName>
    </alternativeName>
</protein>
<dbReference type="GO" id="GO:0030154">
    <property type="term" value="P:cell differentiation"/>
    <property type="evidence" value="ECO:0007669"/>
    <property type="project" value="UniProtKB-KW"/>
</dbReference>
<evidence type="ECO:0000256" key="6">
    <source>
        <dbReference type="ARBA" id="ARBA00016709"/>
    </source>
</evidence>
<evidence type="ECO:0000313" key="32">
    <source>
        <dbReference type="Proteomes" id="UP000472262"/>
    </source>
</evidence>
<dbReference type="FunFam" id="1.10.840.10:FF:000001">
    <property type="entry name" value="Rap guanine nucleotide exchange factor (GEF) 6"/>
    <property type="match status" value="1"/>
</dbReference>
<dbReference type="FunFam" id="1.20.870.10:FF:000001">
    <property type="entry name" value="rap guanine nucleotide exchange factor 2 isoform X2"/>
    <property type="match status" value="1"/>
</dbReference>
<accession>A0A672LQ77</accession>
<evidence type="ECO:0000256" key="8">
    <source>
        <dbReference type="ARBA" id="ARBA00022473"/>
    </source>
</evidence>
<feature type="compositionally biased region" description="Acidic residues" evidence="25">
    <location>
        <begin position="188"/>
        <end position="198"/>
    </location>
</feature>
<evidence type="ECO:0000256" key="1">
    <source>
        <dbReference type="ARBA" id="ARBA00004236"/>
    </source>
</evidence>
<dbReference type="InterPro" id="IPR023578">
    <property type="entry name" value="Ras_GEF_dom_sf"/>
</dbReference>
<dbReference type="SUPFAM" id="SSF48366">
    <property type="entry name" value="Ras GEF"/>
    <property type="match status" value="1"/>
</dbReference>
<dbReference type="InterPro" id="IPR036964">
    <property type="entry name" value="RASGEF_cat_dom_sf"/>
</dbReference>
<evidence type="ECO:0000259" key="30">
    <source>
        <dbReference type="PROSITE" id="PS50212"/>
    </source>
</evidence>
<dbReference type="PROSITE" id="PS50212">
    <property type="entry name" value="RASGEF_NTER"/>
    <property type="match status" value="1"/>
</dbReference>
<keyword evidence="13" id="KW-0967">Endosome</keyword>
<evidence type="ECO:0000259" key="28">
    <source>
        <dbReference type="PROSITE" id="PS50106"/>
    </source>
</evidence>
<feature type="domain" description="Ras-GEF" evidence="26">
    <location>
        <begin position="819"/>
        <end position="1046"/>
    </location>
</feature>
<dbReference type="Gene3D" id="1.20.870.10">
    <property type="entry name" value="Son of sevenless (SoS) protein Chain: S domain 1"/>
    <property type="match status" value="1"/>
</dbReference>
<keyword evidence="11" id="KW-0597">Phosphoprotein</keyword>
<dbReference type="PANTHER" id="PTHR45161:SF2">
    <property type="entry name" value="RAP GUANINE NUCLEOTIDE EXCHANGE FACTOR 2"/>
    <property type="match status" value="1"/>
</dbReference>
<dbReference type="InterPro" id="IPR036034">
    <property type="entry name" value="PDZ_sf"/>
</dbReference>
<evidence type="ECO:0000256" key="18">
    <source>
        <dbReference type="ARBA" id="ARBA00023136"/>
    </source>
</evidence>
<keyword evidence="8" id="KW-0217">Developmental protein</keyword>
<dbReference type="PANTHER" id="PTHR45161">
    <property type="entry name" value="CYTOSKELETON-ASSOCIATED PROTEIN 4"/>
    <property type="match status" value="1"/>
</dbReference>
<dbReference type="GO" id="GO:0005085">
    <property type="term" value="F:guanyl-nucleotide exchange factor activity"/>
    <property type="evidence" value="ECO:0007669"/>
    <property type="project" value="UniProtKB-KW"/>
</dbReference>
<keyword evidence="10" id="KW-0963">Cytoplasm</keyword>
<dbReference type="GO" id="GO:0005770">
    <property type="term" value="C:late endosome"/>
    <property type="evidence" value="ECO:0007669"/>
    <property type="project" value="UniProtKB-SubCell"/>
</dbReference>
<reference evidence="31" key="2">
    <citation type="submission" date="2025-09" db="UniProtKB">
        <authorList>
            <consortium name="Ensembl"/>
        </authorList>
    </citation>
    <scope>IDENTIFICATION</scope>
</reference>
<dbReference type="GO" id="GO:0007264">
    <property type="term" value="P:small GTPase-mediated signal transduction"/>
    <property type="evidence" value="ECO:0007669"/>
    <property type="project" value="InterPro"/>
</dbReference>
<evidence type="ECO:0000256" key="3">
    <source>
        <dbReference type="ARBA" id="ARBA00004556"/>
    </source>
</evidence>
<gene>
    <name evidence="31" type="primary">LOC107548350</name>
</gene>
<evidence type="ECO:0000256" key="22">
    <source>
        <dbReference type="ARBA" id="ARBA00031980"/>
    </source>
</evidence>
<evidence type="ECO:0000256" key="20">
    <source>
        <dbReference type="ARBA" id="ARBA00030673"/>
    </source>
</evidence>
<dbReference type="InterPro" id="IPR000651">
    <property type="entry name" value="Ras-like_Gua-exchang_fac_N"/>
</dbReference>
<keyword evidence="14" id="KW-0221">Differentiation</keyword>
<name>A0A672LQ77_SINGR</name>
<feature type="region of interest" description="Disordered" evidence="25">
    <location>
        <begin position="140"/>
        <end position="163"/>
    </location>
</feature>
<evidence type="ECO:0000259" key="27">
    <source>
        <dbReference type="PROSITE" id="PS50042"/>
    </source>
</evidence>
<dbReference type="InterPro" id="IPR000159">
    <property type="entry name" value="RA_dom"/>
</dbReference>
<evidence type="ECO:0000259" key="26">
    <source>
        <dbReference type="PROSITE" id="PS50009"/>
    </source>
</evidence>
<feature type="domain" description="Ras-associating" evidence="29">
    <location>
        <begin position="708"/>
        <end position="794"/>
    </location>
</feature>
<keyword evidence="17" id="KW-0965">Cell junction</keyword>
<evidence type="ECO:0000259" key="29">
    <source>
        <dbReference type="PROSITE" id="PS50200"/>
    </source>
</evidence>